<keyword evidence="11" id="KW-0547">Nucleotide-binding</keyword>
<keyword evidence="9" id="KW-0479">Metal-binding</keyword>
<evidence type="ECO:0000256" key="8">
    <source>
        <dbReference type="ARBA" id="ARBA00022679"/>
    </source>
</evidence>
<comment type="caution">
    <text evidence="18">The sequence shown here is derived from an EMBL/GenBank/DDBJ whole genome shotgun (WGS) entry which is preliminary data.</text>
</comment>
<evidence type="ECO:0000256" key="12">
    <source>
        <dbReference type="ARBA" id="ARBA00022777"/>
    </source>
</evidence>
<dbReference type="SUPFAM" id="SSF50985">
    <property type="entry name" value="RCC1/BLIP-II"/>
    <property type="match status" value="1"/>
</dbReference>
<keyword evidence="12 18" id="KW-0418">Kinase</keyword>
<dbReference type="PRINTS" id="PR00633">
    <property type="entry name" value="RCCNDNSATION"/>
</dbReference>
<reference evidence="18 19" key="1">
    <citation type="submission" date="2017-03" db="EMBL/GenBank/DDBJ databases">
        <title>Genome of the blue death feigning beetle - Asbolus verrucosus.</title>
        <authorList>
            <person name="Rider S.D."/>
        </authorList>
    </citation>
    <scope>NUCLEOTIDE SEQUENCE [LARGE SCALE GENOMIC DNA]</scope>
    <source>
        <strain evidence="18">Butters</strain>
        <tissue evidence="18">Head and leg muscle</tissue>
    </source>
</reference>
<evidence type="ECO:0000259" key="17">
    <source>
        <dbReference type="Pfam" id="PF25390"/>
    </source>
</evidence>
<feature type="non-terminal residue" evidence="18">
    <location>
        <position position="1"/>
    </location>
</feature>
<proteinExistence type="inferred from homology"/>
<dbReference type="GO" id="GO:0004674">
    <property type="term" value="F:protein serine/threonine kinase activity"/>
    <property type="evidence" value="ECO:0007669"/>
    <property type="project" value="UniProtKB-KW"/>
</dbReference>
<dbReference type="GO" id="GO:0046872">
    <property type="term" value="F:metal ion binding"/>
    <property type="evidence" value="ECO:0007669"/>
    <property type="project" value="UniProtKB-KW"/>
</dbReference>
<dbReference type="Pfam" id="PF25390">
    <property type="entry name" value="WD40_RLD"/>
    <property type="match status" value="1"/>
</dbReference>
<evidence type="ECO:0000256" key="5">
    <source>
        <dbReference type="ARBA" id="ARBA00022490"/>
    </source>
</evidence>
<comment type="cofactor">
    <cofactor evidence="1">
        <name>Mg(2+)</name>
        <dbReference type="ChEBI" id="CHEBI:18420"/>
    </cofactor>
</comment>
<evidence type="ECO:0000256" key="9">
    <source>
        <dbReference type="ARBA" id="ARBA00022723"/>
    </source>
</evidence>
<dbReference type="GO" id="GO:0005737">
    <property type="term" value="C:cytoplasm"/>
    <property type="evidence" value="ECO:0007669"/>
    <property type="project" value="UniProtKB-SubCell"/>
</dbReference>
<feature type="repeat" description="RCC1" evidence="15">
    <location>
        <begin position="220"/>
        <end position="271"/>
    </location>
</feature>
<keyword evidence="10" id="KW-0677">Repeat</keyword>
<evidence type="ECO:0000256" key="13">
    <source>
        <dbReference type="ARBA" id="ARBA00022840"/>
    </source>
</evidence>
<dbReference type="GO" id="GO:0005524">
    <property type="term" value="F:ATP binding"/>
    <property type="evidence" value="ECO:0007669"/>
    <property type="project" value="UniProtKB-KW"/>
</dbReference>
<sequence>LSQLVRSILQKNPTLRPSAKYVCDTAIPKTQKKNQSLNTNTPSSLNNSFKLGVPRERSILYKMYDFGDDQKVIPQELPHKRIIDYSISSTHQIVVTADHHIYTWGENNFGQLALNDGLHNKTYATCVDHLRGEQIEKCAAGKGFSIFLSKEALYSCGDGRQGCLGHGDWNCLSSPTIIGMEISLNTIYYLKQPYLESLKHANIVQVSCGDEHVAALSSEGKVFTWGSSKNGQLGQGHTQCRCKPLAIKLLNLTKIKNVYCGANETILLTVNGQVLVSGKNNHNKLGVPEQEQITLFTPMVASGTNFSVAGDNKNVLWFWGSSSKTCNGVNVKNLEKSVKSGNSVMPLFKTVPDETMIIKDFGIEDNTEEFHSECVKSPQPILALYSSASNIKSGNIIQLGDIKVKNNNLYVLTHTTAPPPVKQFSNNDIHNRNTLSQMNGTTAAPSTLTNLPNVM</sequence>
<evidence type="ECO:0000256" key="10">
    <source>
        <dbReference type="ARBA" id="ARBA00022737"/>
    </source>
</evidence>
<evidence type="ECO:0000256" key="14">
    <source>
        <dbReference type="ARBA" id="ARBA00022842"/>
    </source>
</evidence>
<evidence type="ECO:0000313" key="18">
    <source>
        <dbReference type="EMBL" id="RZB39772.1"/>
    </source>
</evidence>
<feature type="region of interest" description="Disordered" evidence="16">
    <location>
        <begin position="433"/>
        <end position="455"/>
    </location>
</feature>
<feature type="repeat" description="RCC1" evidence="15">
    <location>
        <begin position="151"/>
        <end position="219"/>
    </location>
</feature>
<evidence type="ECO:0000256" key="2">
    <source>
        <dbReference type="ARBA" id="ARBA00004496"/>
    </source>
</evidence>
<protein>
    <recommendedName>
        <fullName evidence="4">non-specific serine/threonine protein kinase</fullName>
        <ecNumber evidence="4">2.7.11.1</ecNumber>
    </recommendedName>
</protein>
<feature type="domain" description="RCC1-like" evidence="17">
    <location>
        <begin position="68"/>
        <end position="335"/>
    </location>
</feature>
<evidence type="ECO:0000256" key="15">
    <source>
        <dbReference type="PROSITE-ProRule" id="PRU00235"/>
    </source>
</evidence>
<gene>
    <name evidence="18" type="ORF">BDFB_006773</name>
</gene>
<dbReference type="OrthoDB" id="248923at2759"/>
<accession>A0A482V956</accession>
<dbReference type="EC" id="2.7.11.1" evidence="4"/>
<dbReference type="EMBL" id="QDEB01125226">
    <property type="protein sequence ID" value="RZB39772.1"/>
    <property type="molecule type" value="Genomic_DNA"/>
</dbReference>
<keyword evidence="13" id="KW-0067">ATP-binding</keyword>
<evidence type="ECO:0000256" key="6">
    <source>
        <dbReference type="ARBA" id="ARBA00022527"/>
    </source>
</evidence>
<dbReference type="InterPro" id="IPR051997">
    <property type="entry name" value="STK_NEK"/>
</dbReference>
<evidence type="ECO:0000256" key="16">
    <source>
        <dbReference type="SAM" id="MobiDB-lite"/>
    </source>
</evidence>
<dbReference type="InterPro" id="IPR058923">
    <property type="entry name" value="RCC1-like_dom"/>
</dbReference>
<dbReference type="PANTHER" id="PTHR44535:SF5">
    <property type="entry name" value="PROTEIN KINASE DOMAIN-CONTAINING PROTEIN"/>
    <property type="match status" value="1"/>
</dbReference>
<keyword evidence="6" id="KW-0723">Serine/threonine-protein kinase</keyword>
<evidence type="ECO:0000256" key="3">
    <source>
        <dbReference type="ARBA" id="ARBA00010886"/>
    </source>
</evidence>
<dbReference type="PANTHER" id="PTHR44535">
    <property type="entry name" value="PROTEIN CBG16200"/>
    <property type="match status" value="1"/>
</dbReference>
<name>A0A482V956_ASBVE</name>
<keyword evidence="14" id="KW-0460">Magnesium</keyword>
<dbReference type="Gene3D" id="2.130.10.30">
    <property type="entry name" value="Regulator of chromosome condensation 1/beta-lactamase-inhibitor protein II"/>
    <property type="match status" value="1"/>
</dbReference>
<dbReference type="Proteomes" id="UP000292052">
    <property type="component" value="Unassembled WGS sequence"/>
</dbReference>
<comment type="similarity">
    <text evidence="3">Belongs to the protein kinase superfamily. NEK Ser/Thr protein kinase family. NIMA subfamily.</text>
</comment>
<evidence type="ECO:0000256" key="4">
    <source>
        <dbReference type="ARBA" id="ARBA00012513"/>
    </source>
</evidence>
<evidence type="ECO:0000256" key="11">
    <source>
        <dbReference type="ARBA" id="ARBA00022741"/>
    </source>
</evidence>
<feature type="repeat" description="RCC1" evidence="15">
    <location>
        <begin position="99"/>
        <end position="151"/>
    </location>
</feature>
<dbReference type="STRING" id="1661398.A0A482V956"/>
<dbReference type="InterPro" id="IPR009091">
    <property type="entry name" value="RCC1/BLIP-II"/>
</dbReference>
<dbReference type="AlphaFoldDB" id="A0A482V956"/>
<feature type="non-terminal residue" evidence="18">
    <location>
        <position position="455"/>
    </location>
</feature>
<keyword evidence="7" id="KW-0597">Phosphoprotein</keyword>
<dbReference type="PROSITE" id="PS50012">
    <property type="entry name" value="RCC1_3"/>
    <property type="match status" value="3"/>
</dbReference>
<organism evidence="18 19">
    <name type="scientific">Asbolus verrucosus</name>
    <name type="common">Desert ironclad beetle</name>
    <dbReference type="NCBI Taxonomy" id="1661398"/>
    <lineage>
        <taxon>Eukaryota</taxon>
        <taxon>Metazoa</taxon>
        <taxon>Ecdysozoa</taxon>
        <taxon>Arthropoda</taxon>
        <taxon>Hexapoda</taxon>
        <taxon>Insecta</taxon>
        <taxon>Pterygota</taxon>
        <taxon>Neoptera</taxon>
        <taxon>Endopterygota</taxon>
        <taxon>Coleoptera</taxon>
        <taxon>Polyphaga</taxon>
        <taxon>Cucujiformia</taxon>
        <taxon>Tenebrionidae</taxon>
        <taxon>Pimeliinae</taxon>
        <taxon>Asbolus</taxon>
    </lineage>
</organism>
<keyword evidence="5" id="KW-0963">Cytoplasm</keyword>
<comment type="subcellular location">
    <subcellularLocation>
        <location evidence="2">Cytoplasm</location>
    </subcellularLocation>
</comment>
<evidence type="ECO:0000256" key="1">
    <source>
        <dbReference type="ARBA" id="ARBA00001946"/>
    </source>
</evidence>
<evidence type="ECO:0000256" key="7">
    <source>
        <dbReference type="ARBA" id="ARBA00022553"/>
    </source>
</evidence>
<evidence type="ECO:0000313" key="19">
    <source>
        <dbReference type="Proteomes" id="UP000292052"/>
    </source>
</evidence>
<keyword evidence="8" id="KW-0808">Transferase</keyword>
<dbReference type="InterPro" id="IPR000408">
    <property type="entry name" value="Reg_chr_condens"/>
</dbReference>
<keyword evidence="19" id="KW-1185">Reference proteome</keyword>